<keyword evidence="1" id="KW-1133">Transmembrane helix</keyword>
<keyword evidence="1" id="KW-0812">Transmembrane</keyword>
<dbReference type="EMBL" id="ADHJ01000020">
    <property type="protein sequence ID" value="EFU41577.1"/>
    <property type="molecule type" value="Genomic_DNA"/>
</dbReference>
<evidence type="ECO:0000313" key="2">
    <source>
        <dbReference type="EMBL" id="EFU41577.1"/>
    </source>
</evidence>
<evidence type="ECO:0000256" key="1">
    <source>
        <dbReference type="SAM" id="Phobius"/>
    </source>
</evidence>
<keyword evidence="1" id="KW-0472">Membrane</keyword>
<feature type="transmembrane region" description="Helical" evidence="1">
    <location>
        <begin position="6"/>
        <end position="26"/>
    </location>
</feature>
<name>A0A2R9SW28_9BACL</name>
<dbReference type="AlphaFoldDB" id="A0A2R9SW28"/>
<dbReference type="PROSITE" id="PS51257">
    <property type="entry name" value="PROKAR_LIPOPROTEIN"/>
    <property type="match status" value="1"/>
</dbReference>
<dbReference type="RefSeq" id="WP_006209687.1">
    <property type="nucleotide sequence ID" value="NZ_ADHJ01000020.1"/>
</dbReference>
<proteinExistence type="predicted"/>
<reference evidence="2 3" key="1">
    <citation type="journal article" date="2010" name="BMC Genomics">
        <title>Genome sequence of the pattern forming Paenibacillus vortex bacterium reveals potential for thriving in complex environments.</title>
        <authorList>
            <person name="Sirota-Madi A."/>
            <person name="Olender T."/>
            <person name="Helman Y."/>
            <person name="Ingham C."/>
            <person name="Brainis I."/>
            <person name="Roth D."/>
            <person name="Hagi E."/>
            <person name="Brodsky L."/>
            <person name="Leshkowitz D."/>
            <person name="Galatenko V."/>
            <person name="Nikolaev V."/>
            <person name="Mugasimangalam R.C."/>
            <person name="Bransburg-Zabary S."/>
            <person name="Gutnick D.L."/>
            <person name="Lancet D."/>
            <person name="Ben-Jacob E."/>
        </authorList>
    </citation>
    <scope>NUCLEOTIDE SEQUENCE [LARGE SCALE GENOMIC DNA]</scope>
    <source>
        <strain evidence="2 3">V453</strain>
    </source>
</reference>
<gene>
    <name evidence="2" type="ORF">PVOR_14529</name>
</gene>
<dbReference type="Proteomes" id="UP000003094">
    <property type="component" value="Unassembled WGS sequence"/>
</dbReference>
<evidence type="ECO:0000313" key="3">
    <source>
        <dbReference type="Proteomes" id="UP000003094"/>
    </source>
</evidence>
<keyword evidence="3" id="KW-1185">Reference proteome</keyword>
<sequence length="131" mass="14589">MREQTINMLELAAGVALFIGACMYAVNMQTFLDQGISAAGRMTQEQHAGVTTVEMMNEDRNLTYKGSEVLFTLREVQTNVYDMSVDGIRFSSGSNPEELDLSIIDMSARYGVQYLRGTNGEVDSIQFVKVR</sequence>
<accession>A0A2R9SW28</accession>
<dbReference type="KEGG" id="pvo:PVOR_14529"/>
<comment type="caution">
    <text evidence="2">The sequence shown here is derived from an EMBL/GenBank/DDBJ whole genome shotgun (WGS) entry which is preliminary data.</text>
</comment>
<organism evidence="2 3">
    <name type="scientific">Paenibacillus vortex V453</name>
    <dbReference type="NCBI Taxonomy" id="715225"/>
    <lineage>
        <taxon>Bacteria</taxon>
        <taxon>Bacillati</taxon>
        <taxon>Bacillota</taxon>
        <taxon>Bacilli</taxon>
        <taxon>Bacillales</taxon>
        <taxon>Paenibacillaceae</taxon>
        <taxon>Paenibacillus</taxon>
    </lineage>
</organism>
<protein>
    <submittedName>
        <fullName evidence="2">Uncharacterized protein</fullName>
    </submittedName>
</protein>